<evidence type="ECO:0000313" key="7">
    <source>
        <dbReference type="EMBL" id="CBY40164.1"/>
    </source>
</evidence>
<accession>E4YXI1</accession>
<dbReference type="InterPro" id="IPR002130">
    <property type="entry name" value="Cyclophilin-type_PPIase_dom"/>
</dbReference>
<dbReference type="GO" id="GO:0005739">
    <property type="term" value="C:mitochondrion"/>
    <property type="evidence" value="ECO:0007669"/>
    <property type="project" value="TreeGrafter"/>
</dbReference>
<dbReference type="Proteomes" id="UP000011014">
    <property type="component" value="Unassembled WGS sequence"/>
</dbReference>
<dbReference type="PROSITE" id="PS00170">
    <property type="entry name" value="CSA_PPIASE_1"/>
    <property type="match status" value="1"/>
</dbReference>
<evidence type="ECO:0000256" key="5">
    <source>
        <dbReference type="RuleBase" id="RU363019"/>
    </source>
</evidence>
<dbReference type="Pfam" id="PF00160">
    <property type="entry name" value="Pro_isomerase"/>
    <property type="match status" value="1"/>
</dbReference>
<comment type="similarity">
    <text evidence="5">Belongs to the cyclophilin-type PPIase family.</text>
</comment>
<name>E4YXI1_OIKDI</name>
<dbReference type="InterPro" id="IPR024936">
    <property type="entry name" value="Cyclophilin-type_PPIase"/>
</dbReference>
<organism evidence="7">
    <name type="scientific">Oikopleura dioica</name>
    <name type="common">Tunicate</name>
    <dbReference type="NCBI Taxonomy" id="34765"/>
    <lineage>
        <taxon>Eukaryota</taxon>
        <taxon>Metazoa</taxon>
        <taxon>Chordata</taxon>
        <taxon>Tunicata</taxon>
        <taxon>Appendicularia</taxon>
        <taxon>Copelata</taxon>
        <taxon>Oikopleuridae</taxon>
        <taxon>Oikopleura</taxon>
    </lineage>
</organism>
<dbReference type="EMBL" id="FN655804">
    <property type="protein sequence ID" value="CBY40164.1"/>
    <property type="molecule type" value="Genomic_DNA"/>
</dbReference>
<proteinExistence type="inferred from homology"/>
<dbReference type="PIRSF" id="PIRSF001467">
    <property type="entry name" value="Peptidylpro_ismrse"/>
    <property type="match status" value="1"/>
</dbReference>
<dbReference type="FunFam" id="2.40.100.10:FF:000013">
    <property type="entry name" value="Peptidyl-prolyl cis-trans isomerase"/>
    <property type="match status" value="1"/>
</dbReference>
<evidence type="ECO:0000256" key="2">
    <source>
        <dbReference type="ARBA" id="ARBA00002388"/>
    </source>
</evidence>
<dbReference type="EC" id="5.2.1.8" evidence="5"/>
<dbReference type="PROSITE" id="PS50072">
    <property type="entry name" value="CSA_PPIASE_2"/>
    <property type="match status" value="1"/>
</dbReference>
<dbReference type="InterPro" id="IPR020892">
    <property type="entry name" value="Cyclophilin-type_PPIase_CS"/>
</dbReference>
<feature type="domain" description="PPIase cyclophilin-type" evidence="6">
    <location>
        <begin position="29"/>
        <end position="188"/>
    </location>
</feature>
<dbReference type="PRINTS" id="PR00153">
    <property type="entry name" value="CSAPPISMRASE"/>
</dbReference>
<dbReference type="GO" id="GO:0006457">
    <property type="term" value="P:protein folding"/>
    <property type="evidence" value="ECO:0007669"/>
    <property type="project" value="InterPro"/>
</dbReference>
<dbReference type="SUPFAM" id="SSF50891">
    <property type="entry name" value="Cyclophilin-like"/>
    <property type="match status" value="1"/>
</dbReference>
<dbReference type="GO" id="GO:0003755">
    <property type="term" value="F:peptidyl-prolyl cis-trans isomerase activity"/>
    <property type="evidence" value="ECO:0007669"/>
    <property type="project" value="UniProtKB-UniRule"/>
</dbReference>
<evidence type="ECO:0000256" key="4">
    <source>
        <dbReference type="ARBA" id="ARBA00023235"/>
    </source>
</evidence>
<gene>
    <name evidence="7" type="ORF">GSOID_T00022141001</name>
</gene>
<dbReference type="PANTHER" id="PTHR11071:SF561">
    <property type="entry name" value="PEPTIDYL-PROLYL CIS-TRANS ISOMERASE D-RELATED"/>
    <property type="match status" value="1"/>
</dbReference>
<keyword evidence="3 5" id="KW-0697">Rotamase</keyword>
<dbReference type="AlphaFoldDB" id="E4YXI1"/>
<reference evidence="7" key="1">
    <citation type="journal article" date="2010" name="Science">
        <title>Plasticity of animal genome architecture unmasked by rapid evolution of a pelagic tunicate.</title>
        <authorList>
            <person name="Denoeud F."/>
            <person name="Henriet S."/>
            <person name="Mungpakdee S."/>
            <person name="Aury J.M."/>
            <person name="Da Silva C."/>
            <person name="Brinkmann H."/>
            <person name="Mikhaleva J."/>
            <person name="Olsen L.C."/>
            <person name="Jubin C."/>
            <person name="Canestro C."/>
            <person name="Bouquet J.M."/>
            <person name="Danks G."/>
            <person name="Poulain J."/>
            <person name="Campsteijn C."/>
            <person name="Adamski M."/>
            <person name="Cross I."/>
            <person name="Yadetie F."/>
            <person name="Muffato M."/>
            <person name="Louis A."/>
            <person name="Butcher S."/>
            <person name="Tsagkogeorga G."/>
            <person name="Konrad A."/>
            <person name="Singh S."/>
            <person name="Jensen M.F."/>
            <person name="Cong E.H."/>
            <person name="Eikeseth-Otteraa H."/>
            <person name="Noel B."/>
            <person name="Anthouard V."/>
            <person name="Porcel B.M."/>
            <person name="Kachouri-Lafond R."/>
            <person name="Nishino A."/>
            <person name="Ugolini M."/>
            <person name="Chourrout P."/>
            <person name="Nishida H."/>
            <person name="Aasland R."/>
            <person name="Huzurbazar S."/>
            <person name="Westhof E."/>
            <person name="Delsuc F."/>
            <person name="Lehrach H."/>
            <person name="Reinhardt R."/>
            <person name="Weissenbach J."/>
            <person name="Roy S.W."/>
            <person name="Artiguenave F."/>
            <person name="Postlethwait J.H."/>
            <person name="Manak J.R."/>
            <person name="Thompson E.M."/>
            <person name="Jaillon O."/>
            <person name="Du Pasquier L."/>
            <person name="Boudinot P."/>
            <person name="Liberles D.A."/>
            <person name="Volff J.N."/>
            <person name="Philippe H."/>
            <person name="Lenhard B."/>
            <person name="Roest Crollius H."/>
            <person name="Wincker P."/>
            <person name="Chourrout D."/>
        </authorList>
    </citation>
    <scope>NUCLEOTIDE SEQUENCE [LARGE SCALE GENOMIC DNA]</scope>
</reference>
<dbReference type="PANTHER" id="PTHR11071">
    <property type="entry name" value="PEPTIDYL-PROLYL CIS-TRANS ISOMERASE"/>
    <property type="match status" value="1"/>
</dbReference>
<evidence type="ECO:0000256" key="1">
    <source>
        <dbReference type="ARBA" id="ARBA00000971"/>
    </source>
</evidence>
<dbReference type="GO" id="GO:0016018">
    <property type="term" value="F:cyclosporin A binding"/>
    <property type="evidence" value="ECO:0007669"/>
    <property type="project" value="TreeGrafter"/>
</dbReference>
<comment type="catalytic activity">
    <reaction evidence="1 5">
        <text>[protein]-peptidylproline (omega=180) = [protein]-peptidylproline (omega=0)</text>
        <dbReference type="Rhea" id="RHEA:16237"/>
        <dbReference type="Rhea" id="RHEA-COMP:10747"/>
        <dbReference type="Rhea" id="RHEA-COMP:10748"/>
        <dbReference type="ChEBI" id="CHEBI:83833"/>
        <dbReference type="ChEBI" id="CHEBI:83834"/>
        <dbReference type="EC" id="5.2.1.8"/>
    </reaction>
</comment>
<evidence type="ECO:0000256" key="3">
    <source>
        <dbReference type="ARBA" id="ARBA00023110"/>
    </source>
</evidence>
<comment type="function">
    <text evidence="2 5">PPIases accelerate the folding of proteins. It catalyzes the cis-trans isomerization of proline imidic peptide bonds in oligopeptides.</text>
</comment>
<keyword evidence="4 5" id="KW-0413">Isomerase</keyword>
<dbReference type="InterPro" id="IPR029000">
    <property type="entry name" value="Cyclophilin-like_dom_sf"/>
</dbReference>
<dbReference type="Gene3D" id="2.40.100.10">
    <property type="entry name" value="Cyclophilin-like"/>
    <property type="match status" value="1"/>
</dbReference>
<evidence type="ECO:0000259" key="6">
    <source>
        <dbReference type="PROSITE" id="PS50072"/>
    </source>
</evidence>
<protein>
    <recommendedName>
        <fullName evidence="5">Peptidyl-prolyl cis-trans isomerase</fullName>
        <shortName evidence="5">PPIase</shortName>
        <ecNumber evidence="5">5.2.1.8</ecNumber>
    </recommendedName>
</protein>
<sequence length="188" mass="20644">MFLSNTQAKLPPLMKTKSGMTNEANPRVYFDISIGGQFAGRMEFELRQDTVPRTTENFRKLITGEKGFGYNNSSFHRIIPGFMCQGGDFQHGDGTGGKSIYGKKFDDENFVLKHDVPGILSMANCGPNTNGSQFFICTEKTDWLDGKHVVFGKIIKGLDCLRQMEACGSKSGAVKKSVCPIAALSALR</sequence>